<evidence type="ECO:0000313" key="2">
    <source>
        <dbReference type="EMBL" id="RED75946.1"/>
    </source>
</evidence>
<name>A0A3D9JR76_9BACL</name>
<evidence type="ECO:0000313" key="3">
    <source>
        <dbReference type="Proteomes" id="UP000256977"/>
    </source>
</evidence>
<gene>
    <name evidence="2" type="ORF">DFP98_1136</name>
</gene>
<comment type="caution">
    <text evidence="2">The sequence shown here is derived from an EMBL/GenBank/DDBJ whole genome shotgun (WGS) entry which is preliminary data.</text>
</comment>
<protein>
    <submittedName>
        <fullName evidence="2">SMC-like protein with flexible hinge domain</fullName>
    </submittedName>
</protein>
<dbReference type="PANTHER" id="PTHR43977">
    <property type="entry name" value="STRUCTURAL MAINTENANCE OF CHROMOSOMES PROTEIN 3"/>
    <property type="match status" value="1"/>
</dbReference>
<dbReference type="Gene3D" id="1.20.1060.20">
    <property type="match status" value="1"/>
</dbReference>
<keyword evidence="3" id="KW-1185">Reference proteome</keyword>
<sequence>MNQPVSKEEMNSQIIQLQRKLEAIISRKNTLLELCESYDRVSKGARDVLLAGRRRLLDGVCGIVADYIDFPEKYLIAMISILGDVSDYVLIENFESAANAIAYLKKRQSGSVAFLSLDRVVGKTIDDTVLQKALRTKGYLGKAIELVTVDEAYLPVFTHLLGDVLIVEDLKAANEVSNKTKQRCKVVTLEGDVIGIDGVLRGGAFVKPMTHLLYNKSLIRNLDQEIKEVETQLHRLRDSSKEGIID</sequence>
<dbReference type="EMBL" id="QRDZ01000013">
    <property type="protein sequence ID" value="RED75946.1"/>
    <property type="molecule type" value="Genomic_DNA"/>
</dbReference>
<dbReference type="GO" id="GO:0005694">
    <property type="term" value="C:chromosome"/>
    <property type="evidence" value="ECO:0007669"/>
    <property type="project" value="InterPro"/>
</dbReference>
<dbReference type="InterPro" id="IPR036277">
    <property type="entry name" value="SMC_hinge_sf"/>
</dbReference>
<dbReference type="SMART" id="SM00968">
    <property type="entry name" value="SMC_hinge"/>
    <property type="match status" value="1"/>
</dbReference>
<dbReference type="InterPro" id="IPR010935">
    <property type="entry name" value="SMC_hinge"/>
</dbReference>
<dbReference type="SUPFAM" id="SSF75553">
    <property type="entry name" value="Smc hinge domain"/>
    <property type="match status" value="1"/>
</dbReference>
<dbReference type="Proteomes" id="UP000256977">
    <property type="component" value="Unassembled WGS sequence"/>
</dbReference>
<reference evidence="2 3" key="1">
    <citation type="submission" date="2018-07" db="EMBL/GenBank/DDBJ databases">
        <title>Genomic Encyclopedia of Type Strains, Phase III (KMG-III): the genomes of soil and plant-associated and newly described type strains.</title>
        <authorList>
            <person name="Whitman W."/>
        </authorList>
    </citation>
    <scope>NUCLEOTIDE SEQUENCE [LARGE SCALE GENOMIC DNA]</scope>
    <source>
        <strain evidence="2 3">CECT 7287</strain>
    </source>
</reference>
<feature type="domain" description="SMC hinge" evidence="1">
    <location>
        <begin position="58"/>
        <end position="177"/>
    </location>
</feature>
<proteinExistence type="predicted"/>
<dbReference type="GO" id="GO:0051276">
    <property type="term" value="P:chromosome organization"/>
    <property type="evidence" value="ECO:0007669"/>
    <property type="project" value="InterPro"/>
</dbReference>
<dbReference type="OrthoDB" id="2678919at2"/>
<dbReference type="RefSeq" id="WP_116061760.1">
    <property type="nucleotide sequence ID" value="NZ_QRDZ01000013.1"/>
</dbReference>
<accession>A0A3D9JR76</accession>
<dbReference type="AlphaFoldDB" id="A0A3D9JR76"/>
<dbReference type="Gene3D" id="3.30.70.1620">
    <property type="match status" value="1"/>
</dbReference>
<dbReference type="GO" id="GO:0005524">
    <property type="term" value="F:ATP binding"/>
    <property type="evidence" value="ECO:0007669"/>
    <property type="project" value="InterPro"/>
</dbReference>
<organism evidence="2 3">
    <name type="scientific">Cohnella phaseoli</name>
    <dbReference type="NCBI Taxonomy" id="456490"/>
    <lineage>
        <taxon>Bacteria</taxon>
        <taxon>Bacillati</taxon>
        <taxon>Bacillota</taxon>
        <taxon>Bacilli</taxon>
        <taxon>Bacillales</taxon>
        <taxon>Paenibacillaceae</taxon>
        <taxon>Cohnella</taxon>
    </lineage>
</organism>
<evidence type="ECO:0000259" key="1">
    <source>
        <dbReference type="SMART" id="SM00968"/>
    </source>
</evidence>
<dbReference type="Pfam" id="PF06470">
    <property type="entry name" value="SMC_hinge"/>
    <property type="match status" value="1"/>
</dbReference>